<evidence type="ECO:0000256" key="6">
    <source>
        <dbReference type="PROSITE-ProRule" id="PRU00782"/>
    </source>
</evidence>
<dbReference type="Gene3D" id="1.10.10.820">
    <property type="match status" value="1"/>
</dbReference>
<dbReference type="SUPFAM" id="SSF52540">
    <property type="entry name" value="P-loop containing nucleoside triphosphate hydrolases"/>
    <property type="match status" value="1"/>
</dbReference>
<dbReference type="EMBL" id="CDMZ01003238">
    <property type="protein sequence ID" value="CEM45661.1"/>
    <property type="molecule type" value="Genomic_DNA"/>
</dbReference>
<dbReference type="GO" id="GO:0016020">
    <property type="term" value="C:membrane"/>
    <property type="evidence" value="ECO:0007669"/>
    <property type="project" value="TreeGrafter"/>
</dbReference>
<feature type="domain" description="Myosin motor" evidence="8">
    <location>
        <begin position="79"/>
        <end position="573"/>
    </location>
</feature>
<dbReference type="Gene3D" id="1.20.120.720">
    <property type="entry name" value="Myosin VI head, motor domain, U50 subdomain"/>
    <property type="match status" value="2"/>
</dbReference>
<dbReference type="FunFam" id="1.10.10.820:FF:000001">
    <property type="entry name" value="Myosin heavy chain"/>
    <property type="match status" value="1"/>
</dbReference>
<dbReference type="Pfam" id="PF00063">
    <property type="entry name" value="Myosin_head"/>
    <property type="match status" value="3"/>
</dbReference>
<feature type="compositionally biased region" description="Basic and acidic residues" evidence="7">
    <location>
        <begin position="614"/>
        <end position="632"/>
    </location>
</feature>
<organism evidence="9">
    <name type="scientific">Chromera velia CCMP2878</name>
    <dbReference type="NCBI Taxonomy" id="1169474"/>
    <lineage>
        <taxon>Eukaryota</taxon>
        <taxon>Sar</taxon>
        <taxon>Alveolata</taxon>
        <taxon>Colpodellida</taxon>
        <taxon>Chromeraceae</taxon>
        <taxon>Chromera</taxon>
    </lineage>
</organism>
<accession>A0A0G4HNF3</accession>
<keyword evidence="4 6" id="KW-0505">Motor protein</keyword>
<sequence>MFHPTMKPLKYLFRKELNEVHLVRGTPLWVVSKNPAEPYVQAKVLRVAADGVVVKNPEAEEQTFKFSECMYVNENLDCMEANDLSKVPHVNQAAVYDVLKQRFLKKQIYTYAGPLLVVMNPFRLDPELYSSERISMYKRYLRPHTFPYKRYLRPHTFAVAQKMLTQLRKRNQCCVISGESGAGKTETFKHVMKFLATRGSDAEGDTTVQEAIMMANPLLEAFGSFHIFYQMLKGLDADRKKAYLLRSPEEYEYLRQSANVPIPGDDAENFREVEEAMRAIRLTNDEINGVFQLLSAVLLTGNIRFSERDVVGEDAQAELATQADFEALSGLLGVSSPMLLSLLTKKKRLTPSGIVESPENPAQARQNVIILDGFGFECCEENSYEQFLINYANEKLQQFFVENVFKAEIDRYKAEGIDHSTIVYQDNQEVIDVMDHRSQGLAGSPFFSSPRVDAAKKFIVHHSAANVEYNADAFLEKNKDVLSADLTELLKGSQSNVLSSVFREVEVLDPRNMKGKYIGSQFQRSITALLDLLTESEAHFIRCIKTNSQKKAFEVEPAVVINQLRCLSILDVIALEHAREVNEWLGPQEVQDGAIRFRTRSTGGMACGDPYFPADEHLQSESEYSKLDSKDKEEEEEEEEETEEAAGAAGAAAAAAEGNEDASEHLQSEC</sequence>
<dbReference type="InterPro" id="IPR001609">
    <property type="entry name" value="Myosin_head_motor_dom-like"/>
</dbReference>
<evidence type="ECO:0000313" key="9">
    <source>
        <dbReference type="EMBL" id="CEM45661.1"/>
    </source>
</evidence>
<feature type="region of interest" description="Disordered" evidence="7">
    <location>
        <begin position="608"/>
        <end position="670"/>
    </location>
</feature>
<dbReference type="GO" id="GO:0000146">
    <property type="term" value="F:microfilament motor activity"/>
    <property type="evidence" value="ECO:0007669"/>
    <property type="project" value="TreeGrafter"/>
</dbReference>
<protein>
    <recommendedName>
        <fullName evidence="8">Myosin motor domain-containing protein</fullName>
    </recommendedName>
</protein>
<dbReference type="GO" id="GO:0007015">
    <property type="term" value="P:actin filament organization"/>
    <property type="evidence" value="ECO:0007669"/>
    <property type="project" value="TreeGrafter"/>
</dbReference>
<dbReference type="GO" id="GO:0005524">
    <property type="term" value="F:ATP binding"/>
    <property type="evidence" value="ECO:0007669"/>
    <property type="project" value="UniProtKB-UniRule"/>
</dbReference>
<evidence type="ECO:0000259" key="8">
    <source>
        <dbReference type="PROSITE" id="PS51456"/>
    </source>
</evidence>
<evidence type="ECO:0000256" key="7">
    <source>
        <dbReference type="SAM" id="MobiDB-lite"/>
    </source>
</evidence>
<dbReference type="PANTHER" id="PTHR13140">
    <property type="entry name" value="MYOSIN"/>
    <property type="match status" value="1"/>
</dbReference>
<dbReference type="GO" id="GO:0051015">
    <property type="term" value="F:actin filament binding"/>
    <property type="evidence" value="ECO:0007669"/>
    <property type="project" value="TreeGrafter"/>
</dbReference>
<name>A0A0G4HNF3_9ALVE</name>
<keyword evidence="3 6" id="KW-0518">Myosin</keyword>
<dbReference type="VEuPathDB" id="CryptoDB:Cvel_7601"/>
<dbReference type="PANTHER" id="PTHR13140:SF270">
    <property type="entry name" value="MYOSIN-12"/>
    <property type="match status" value="1"/>
</dbReference>
<proteinExistence type="inferred from homology"/>
<keyword evidence="5 6" id="KW-0009">Actin-binding</keyword>
<dbReference type="Gene3D" id="3.40.850.10">
    <property type="entry name" value="Kinesin motor domain"/>
    <property type="match status" value="2"/>
</dbReference>
<keyword evidence="2 6" id="KW-0067">ATP-binding</keyword>
<feature type="region of interest" description="Actin-binding" evidence="6">
    <location>
        <begin position="526"/>
        <end position="548"/>
    </location>
</feature>
<dbReference type="PRINTS" id="PR00193">
    <property type="entry name" value="MYOSINHEAVY"/>
</dbReference>
<keyword evidence="1 6" id="KW-0547">Nucleotide-binding</keyword>
<evidence type="ECO:0000256" key="3">
    <source>
        <dbReference type="ARBA" id="ARBA00023123"/>
    </source>
</evidence>
<dbReference type="CDD" id="cd00124">
    <property type="entry name" value="MYSc"/>
    <property type="match status" value="1"/>
</dbReference>
<feature type="compositionally biased region" description="Acidic residues" evidence="7">
    <location>
        <begin position="633"/>
        <end position="644"/>
    </location>
</feature>
<evidence type="ECO:0000256" key="4">
    <source>
        <dbReference type="ARBA" id="ARBA00023175"/>
    </source>
</evidence>
<evidence type="ECO:0000256" key="1">
    <source>
        <dbReference type="ARBA" id="ARBA00022741"/>
    </source>
</evidence>
<dbReference type="GO" id="GO:0016459">
    <property type="term" value="C:myosin complex"/>
    <property type="evidence" value="ECO:0007669"/>
    <property type="project" value="UniProtKB-KW"/>
</dbReference>
<dbReference type="Gene3D" id="1.20.58.530">
    <property type="match status" value="2"/>
</dbReference>
<evidence type="ECO:0000256" key="2">
    <source>
        <dbReference type="ARBA" id="ARBA00022840"/>
    </source>
</evidence>
<feature type="binding site" evidence="6">
    <location>
        <begin position="178"/>
        <end position="185"/>
    </location>
    <ligand>
        <name>ATP</name>
        <dbReference type="ChEBI" id="CHEBI:30616"/>
    </ligand>
</feature>
<dbReference type="GO" id="GO:0005737">
    <property type="term" value="C:cytoplasm"/>
    <property type="evidence" value="ECO:0007669"/>
    <property type="project" value="TreeGrafter"/>
</dbReference>
<evidence type="ECO:0000256" key="5">
    <source>
        <dbReference type="ARBA" id="ARBA00023203"/>
    </source>
</evidence>
<dbReference type="InterPro" id="IPR036961">
    <property type="entry name" value="Kinesin_motor_dom_sf"/>
</dbReference>
<dbReference type="PROSITE" id="PS51456">
    <property type="entry name" value="MYOSIN_MOTOR"/>
    <property type="match status" value="1"/>
</dbReference>
<gene>
    <name evidence="9" type="ORF">Cvel_7601</name>
</gene>
<comment type="similarity">
    <text evidence="6">Belongs to the TRAFAC class myosin-kinesin ATPase superfamily. Myosin family.</text>
</comment>
<feature type="compositionally biased region" description="Low complexity" evidence="7">
    <location>
        <begin position="645"/>
        <end position="657"/>
    </location>
</feature>
<dbReference type="PhylomeDB" id="A0A0G4HNF3"/>
<dbReference type="SMART" id="SM00242">
    <property type="entry name" value="MYSc"/>
    <property type="match status" value="1"/>
</dbReference>
<dbReference type="InterPro" id="IPR027417">
    <property type="entry name" value="P-loop_NTPase"/>
</dbReference>
<reference evidence="9" key="1">
    <citation type="submission" date="2014-11" db="EMBL/GenBank/DDBJ databases">
        <authorList>
            <person name="Otto D Thomas"/>
            <person name="Naeem Raeece"/>
        </authorList>
    </citation>
    <scope>NUCLEOTIDE SEQUENCE</scope>
</reference>
<dbReference type="AlphaFoldDB" id="A0A0G4HNF3"/>